<evidence type="ECO:0000256" key="3">
    <source>
        <dbReference type="ARBA" id="ARBA00022989"/>
    </source>
</evidence>
<accession>A0A8S4A2L0</accession>
<keyword evidence="2 5" id="KW-0812">Transmembrane</keyword>
<feature type="transmembrane region" description="Helical" evidence="5">
    <location>
        <begin position="38"/>
        <end position="56"/>
    </location>
</feature>
<evidence type="ECO:0000256" key="1">
    <source>
        <dbReference type="ARBA" id="ARBA00004370"/>
    </source>
</evidence>
<feature type="domain" description="G-protein coupled receptors family 1 profile" evidence="6">
    <location>
        <begin position="47"/>
        <end position="257"/>
    </location>
</feature>
<dbReference type="PROSITE" id="PS50262">
    <property type="entry name" value="G_PROTEIN_RECEP_F1_2"/>
    <property type="match status" value="1"/>
</dbReference>
<feature type="transmembrane region" description="Helical" evidence="5">
    <location>
        <begin position="148"/>
        <end position="170"/>
    </location>
</feature>
<dbReference type="GO" id="GO:0004930">
    <property type="term" value="F:G protein-coupled receptor activity"/>
    <property type="evidence" value="ECO:0007669"/>
    <property type="project" value="InterPro"/>
</dbReference>
<organism evidence="7 8">
    <name type="scientific">Candidula unifasciata</name>
    <dbReference type="NCBI Taxonomy" id="100452"/>
    <lineage>
        <taxon>Eukaryota</taxon>
        <taxon>Metazoa</taxon>
        <taxon>Spiralia</taxon>
        <taxon>Lophotrochozoa</taxon>
        <taxon>Mollusca</taxon>
        <taxon>Gastropoda</taxon>
        <taxon>Heterobranchia</taxon>
        <taxon>Euthyneura</taxon>
        <taxon>Panpulmonata</taxon>
        <taxon>Eupulmonata</taxon>
        <taxon>Stylommatophora</taxon>
        <taxon>Helicina</taxon>
        <taxon>Helicoidea</taxon>
        <taxon>Geomitridae</taxon>
        <taxon>Candidula</taxon>
    </lineage>
</organism>
<dbReference type="InterPro" id="IPR052954">
    <property type="entry name" value="GPCR-Ligand_Int"/>
</dbReference>
<dbReference type="OrthoDB" id="9990906at2759"/>
<evidence type="ECO:0000313" key="8">
    <source>
        <dbReference type="Proteomes" id="UP000678393"/>
    </source>
</evidence>
<dbReference type="Pfam" id="PF00001">
    <property type="entry name" value="7tm_1"/>
    <property type="match status" value="1"/>
</dbReference>
<dbReference type="Gene3D" id="1.20.1070.10">
    <property type="entry name" value="Rhodopsin 7-helix transmembrane proteins"/>
    <property type="match status" value="1"/>
</dbReference>
<gene>
    <name evidence="7" type="ORF">CUNI_LOCUS20098</name>
</gene>
<feature type="transmembrane region" description="Helical" evidence="5">
    <location>
        <begin position="203"/>
        <end position="225"/>
    </location>
</feature>
<proteinExistence type="predicted"/>
<protein>
    <recommendedName>
        <fullName evidence="6">G-protein coupled receptors family 1 profile domain-containing protein</fullName>
    </recommendedName>
</protein>
<reference evidence="7" key="1">
    <citation type="submission" date="2021-04" db="EMBL/GenBank/DDBJ databases">
        <authorList>
            <consortium name="Molecular Ecology Group"/>
        </authorList>
    </citation>
    <scope>NUCLEOTIDE SEQUENCE</scope>
</reference>
<dbReference type="PROSITE" id="PS00237">
    <property type="entry name" value="G_PROTEIN_RECEP_F1_1"/>
    <property type="match status" value="1"/>
</dbReference>
<name>A0A8S4A2L0_9EUPU</name>
<dbReference type="PANTHER" id="PTHR46641:SF25">
    <property type="entry name" value="CNMAMIDE RECEPTOR-RELATED"/>
    <property type="match status" value="1"/>
</dbReference>
<comment type="caution">
    <text evidence="7">The sequence shown here is derived from an EMBL/GenBank/DDBJ whole genome shotgun (WGS) entry which is preliminary data.</text>
</comment>
<feature type="transmembrane region" description="Helical" evidence="5">
    <location>
        <begin position="246"/>
        <end position="274"/>
    </location>
</feature>
<dbReference type="Proteomes" id="UP000678393">
    <property type="component" value="Unassembled WGS sequence"/>
</dbReference>
<evidence type="ECO:0000256" key="5">
    <source>
        <dbReference type="SAM" id="Phobius"/>
    </source>
</evidence>
<dbReference type="SUPFAM" id="SSF81321">
    <property type="entry name" value="Family A G protein-coupled receptor-like"/>
    <property type="match status" value="1"/>
</dbReference>
<dbReference type="AlphaFoldDB" id="A0A8S4A2L0"/>
<evidence type="ECO:0000313" key="7">
    <source>
        <dbReference type="EMBL" id="CAG5134540.1"/>
    </source>
</evidence>
<dbReference type="InterPro" id="IPR000276">
    <property type="entry name" value="GPCR_Rhodpsn"/>
</dbReference>
<dbReference type="GO" id="GO:0016020">
    <property type="term" value="C:membrane"/>
    <property type="evidence" value="ECO:0007669"/>
    <property type="project" value="UniProtKB-SubCell"/>
</dbReference>
<dbReference type="PANTHER" id="PTHR46641">
    <property type="entry name" value="FMRFAMIDE RECEPTOR-RELATED"/>
    <property type="match status" value="1"/>
</dbReference>
<keyword evidence="4 5" id="KW-0472">Membrane</keyword>
<evidence type="ECO:0000256" key="2">
    <source>
        <dbReference type="ARBA" id="ARBA00022692"/>
    </source>
</evidence>
<dbReference type="EMBL" id="CAJHNH020007312">
    <property type="protein sequence ID" value="CAG5134540.1"/>
    <property type="molecule type" value="Genomic_DNA"/>
</dbReference>
<sequence>MNNTTVAPSSILLRYSSRTAILDEFAPSGQFVERVVTPFWYIIGFVGNPISAVVWLGQRMRRNNSSAIYLGALSISDWLFLFLHFLQTLHFSWGFDVYNTHVICEIFHFLYYIPQYLSTFLVLGFTVERYVAVCHPFLKEKLCTVKRAIIIVIFLALFSVGLASAQIYIWTFSAFEGTCNIRSEANTEGSTSFWSLWTWITDIFAFVIVPLVVLIFNILVLREIFKISRNDMMKRQQCRNGNSTASTVTLLAVSFYLIITQISATVVVCLQPIFPNGNMFMNDDDIRGDKTWSHLFTYLDVRKVIEVICLSHYACYFCIYCLTGKHFRKEVVFLVTLRGRLRYFASVICRRQRSERYSMVSTNGLPMSETFTTAFSTAI</sequence>
<keyword evidence="3 5" id="KW-1133">Transmembrane helix</keyword>
<dbReference type="InterPro" id="IPR017452">
    <property type="entry name" value="GPCR_Rhodpsn_7TM"/>
</dbReference>
<comment type="subcellular location">
    <subcellularLocation>
        <location evidence="1">Membrane</location>
    </subcellularLocation>
</comment>
<evidence type="ECO:0000256" key="4">
    <source>
        <dbReference type="ARBA" id="ARBA00023136"/>
    </source>
</evidence>
<feature type="transmembrane region" description="Helical" evidence="5">
    <location>
        <begin position="68"/>
        <end position="86"/>
    </location>
</feature>
<evidence type="ECO:0000259" key="6">
    <source>
        <dbReference type="PROSITE" id="PS50262"/>
    </source>
</evidence>
<keyword evidence="8" id="KW-1185">Reference proteome</keyword>
<feature type="transmembrane region" description="Helical" evidence="5">
    <location>
        <begin position="106"/>
        <end position="127"/>
    </location>
</feature>